<dbReference type="PANTHER" id="PTHR46716:SF1">
    <property type="entry name" value="MITOGEN-ACTIVATED PROTEIN KINASE KINASE KINASE 7"/>
    <property type="match status" value="1"/>
</dbReference>
<evidence type="ECO:0000313" key="17">
    <source>
        <dbReference type="EnsemblMetazoa" id="AEPI002563-PA"/>
    </source>
</evidence>
<reference evidence="17" key="2">
    <citation type="submission" date="2020-05" db="UniProtKB">
        <authorList>
            <consortium name="EnsemblMetazoa"/>
        </authorList>
    </citation>
    <scope>IDENTIFICATION</scope>
    <source>
        <strain evidence="17">Epiroticus2</strain>
    </source>
</reference>
<reference evidence="18" key="1">
    <citation type="submission" date="2013-03" db="EMBL/GenBank/DDBJ databases">
        <title>The Genome Sequence of Anopheles epiroticus epiroticus2.</title>
        <authorList>
            <consortium name="The Broad Institute Genomics Platform"/>
            <person name="Neafsey D.E."/>
            <person name="Howell P."/>
            <person name="Walker B."/>
            <person name="Young S.K."/>
            <person name="Zeng Q."/>
            <person name="Gargeya S."/>
            <person name="Fitzgerald M."/>
            <person name="Haas B."/>
            <person name="Abouelleil A."/>
            <person name="Allen A.W."/>
            <person name="Alvarado L."/>
            <person name="Arachchi H.M."/>
            <person name="Berlin A.M."/>
            <person name="Chapman S.B."/>
            <person name="Gainer-Dewar J."/>
            <person name="Goldberg J."/>
            <person name="Griggs A."/>
            <person name="Gujja S."/>
            <person name="Hansen M."/>
            <person name="Howarth C."/>
            <person name="Imamovic A."/>
            <person name="Ireland A."/>
            <person name="Larimer J."/>
            <person name="McCowan C."/>
            <person name="Murphy C."/>
            <person name="Pearson M."/>
            <person name="Poon T.W."/>
            <person name="Priest M."/>
            <person name="Roberts A."/>
            <person name="Saif S."/>
            <person name="Shea T."/>
            <person name="Sisk P."/>
            <person name="Sykes S."/>
            <person name="Wortman J."/>
            <person name="Nusbaum C."/>
            <person name="Birren B."/>
        </authorList>
    </citation>
    <scope>NUCLEOTIDE SEQUENCE [LARGE SCALE GENOMIC DNA]</scope>
    <source>
        <strain evidence="18">Epiroticus2</strain>
    </source>
</reference>
<dbReference type="InterPro" id="IPR017441">
    <property type="entry name" value="Protein_kinase_ATP_BS"/>
</dbReference>
<evidence type="ECO:0000256" key="1">
    <source>
        <dbReference type="ARBA" id="ARBA00001946"/>
    </source>
</evidence>
<comment type="similarity">
    <text evidence="2">Belongs to the protein kinase superfamily. STE Ser/Thr protein kinase family. MAP kinase kinase kinase subfamily.</text>
</comment>
<evidence type="ECO:0000256" key="14">
    <source>
        <dbReference type="PROSITE-ProRule" id="PRU10141"/>
    </source>
</evidence>
<comment type="catalytic activity">
    <reaction evidence="12">
        <text>L-threonyl-[protein] + ATP = O-phospho-L-threonyl-[protein] + ADP + H(+)</text>
        <dbReference type="Rhea" id="RHEA:46608"/>
        <dbReference type="Rhea" id="RHEA-COMP:11060"/>
        <dbReference type="Rhea" id="RHEA-COMP:11605"/>
        <dbReference type="ChEBI" id="CHEBI:15378"/>
        <dbReference type="ChEBI" id="CHEBI:30013"/>
        <dbReference type="ChEBI" id="CHEBI:30616"/>
        <dbReference type="ChEBI" id="CHEBI:61977"/>
        <dbReference type="ChEBI" id="CHEBI:456216"/>
        <dbReference type="EC" id="2.7.11.25"/>
    </reaction>
</comment>
<dbReference type="Gene3D" id="1.10.510.10">
    <property type="entry name" value="Transferase(Phosphotransferase) domain 1"/>
    <property type="match status" value="1"/>
</dbReference>
<dbReference type="SUPFAM" id="SSF56112">
    <property type="entry name" value="Protein kinase-like (PK-like)"/>
    <property type="match status" value="1"/>
</dbReference>
<comment type="cofactor">
    <cofactor evidence="1">
        <name>Mg(2+)</name>
        <dbReference type="ChEBI" id="CHEBI:18420"/>
    </cofactor>
</comment>
<dbReference type="FunFam" id="3.30.200.20:FF:000180">
    <property type="entry name" value="serine/threonine-protein kinase STY46-like"/>
    <property type="match status" value="1"/>
</dbReference>
<dbReference type="SMART" id="SM00220">
    <property type="entry name" value="S_TKc"/>
    <property type="match status" value="1"/>
</dbReference>
<evidence type="ECO:0000256" key="5">
    <source>
        <dbReference type="ARBA" id="ARBA00022527"/>
    </source>
</evidence>
<keyword evidence="10 14" id="KW-0067">ATP-binding</keyword>
<dbReference type="GO" id="GO:0019899">
    <property type="term" value="F:enzyme binding"/>
    <property type="evidence" value="ECO:0007669"/>
    <property type="project" value="UniProtKB-ARBA"/>
</dbReference>
<dbReference type="GO" id="GO:0006950">
    <property type="term" value="P:response to stress"/>
    <property type="evidence" value="ECO:0007669"/>
    <property type="project" value="UniProtKB-ARBA"/>
</dbReference>
<dbReference type="EnsemblMetazoa" id="AEPI002563-RA">
    <property type="protein sequence ID" value="AEPI002563-PA"/>
    <property type="gene ID" value="AEPI002563"/>
</dbReference>
<dbReference type="GO" id="GO:0009893">
    <property type="term" value="P:positive regulation of metabolic process"/>
    <property type="evidence" value="ECO:0007669"/>
    <property type="project" value="UniProtKB-ARBA"/>
</dbReference>
<dbReference type="CDD" id="cd14058">
    <property type="entry name" value="STKc_TAK1"/>
    <property type="match status" value="1"/>
</dbReference>
<organism evidence="17 18">
    <name type="scientific">Anopheles epiroticus</name>
    <dbReference type="NCBI Taxonomy" id="199890"/>
    <lineage>
        <taxon>Eukaryota</taxon>
        <taxon>Metazoa</taxon>
        <taxon>Ecdysozoa</taxon>
        <taxon>Arthropoda</taxon>
        <taxon>Hexapoda</taxon>
        <taxon>Insecta</taxon>
        <taxon>Pterygota</taxon>
        <taxon>Neoptera</taxon>
        <taxon>Endopterygota</taxon>
        <taxon>Diptera</taxon>
        <taxon>Nematocera</taxon>
        <taxon>Culicoidea</taxon>
        <taxon>Culicidae</taxon>
        <taxon>Anophelinae</taxon>
        <taxon>Anopheles</taxon>
    </lineage>
</organism>
<dbReference type="GO" id="GO:0006955">
    <property type="term" value="P:immune response"/>
    <property type="evidence" value="ECO:0007669"/>
    <property type="project" value="TreeGrafter"/>
</dbReference>
<dbReference type="InterPro" id="IPR008271">
    <property type="entry name" value="Ser/Thr_kinase_AS"/>
</dbReference>
<keyword evidence="9" id="KW-0418">Kinase</keyword>
<keyword evidence="18" id="KW-1185">Reference proteome</keyword>
<dbReference type="PANTHER" id="PTHR46716">
    <property type="entry name" value="MITOGEN-ACTIVATED PROTEIN KINASE KINASE KINASE 7"/>
    <property type="match status" value="1"/>
</dbReference>
<keyword evidence="8 14" id="KW-0547">Nucleotide-binding</keyword>
<evidence type="ECO:0000256" key="2">
    <source>
        <dbReference type="ARBA" id="ARBA00006529"/>
    </source>
</evidence>
<dbReference type="GO" id="GO:0043410">
    <property type="term" value="P:positive regulation of MAPK cascade"/>
    <property type="evidence" value="ECO:0007669"/>
    <property type="project" value="UniProtKB-ARBA"/>
</dbReference>
<comment type="catalytic activity">
    <reaction evidence="13">
        <text>L-seryl-[protein] + ATP = O-phospho-L-seryl-[protein] + ADP + H(+)</text>
        <dbReference type="Rhea" id="RHEA:17989"/>
        <dbReference type="Rhea" id="RHEA-COMP:9863"/>
        <dbReference type="Rhea" id="RHEA-COMP:11604"/>
        <dbReference type="ChEBI" id="CHEBI:15378"/>
        <dbReference type="ChEBI" id="CHEBI:29999"/>
        <dbReference type="ChEBI" id="CHEBI:30616"/>
        <dbReference type="ChEBI" id="CHEBI:83421"/>
        <dbReference type="ChEBI" id="CHEBI:456216"/>
        <dbReference type="EC" id="2.7.11.25"/>
    </reaction>
</comment>
<keyword evidence="11" id="KW-0460">Magnesium</keyword>
<evidence type="ECO:0000256" key="10">
    <source>
        <dbReference type="ARBA" id="ARBA00022840"/>
    </source>
</evidence>
<accession>A0A182P6L5</accession>
<dbReference type="Pfam" id="PF07714">
    <property type="entry name" value="PK_Tyr_Ser-Thr"/>
    <property type="match status" value="1"/>
</dbReference>
<evidence type="ECO:0000256" key="12">
    <source>
        <dbReference type="ARBA" id="ARBA00047559"/>
    </source>
</evidence>
<dbReference type="FunFam" id="1.10.510.10:FF:000143">
    <property type="entry name" value="Mitogen-activated protein kinase kinase kinase 7"/>
    <property type="match status" value="1"/>
</dbReference>
<dbReference type="PROSITE" id="PS50011">
    <property type="entry name" value="PROTEIN_KINASE_DOM"/>
    <property type="match status" value="1"/>
</dbReference>
<dbReference type="GO" id="GO:0004709">
    <property type="term" value="F:MAP kinase kinase kinase activity"/>
    <property type="evidence" value="ECO:0007669"/>
    <property type="project" value="UniProtKB-EC"/>
</dbReference>
<dbReference type="InterPro" id="IPR011009">
    <property type="entry name" value="Kinase-like_dom_sf"/>
</dbReference>
<feature type="domain" description="Protein kinase" evidence="16">
    <location>
        <begin position="24"/>
        <end position="274"/>
    </location>
</feature>
<dbReference type="STRING" id="199890.A0A182P6L5"/>
<evidence type="ECO:0000256" key="11">
    <source>
        <dbReference type="ARBA" id="ARBA00022842"/>
    </source>
</evidence>
<sequence>MSREHSRMNSVLPPFVTAIDINEIEQIATVGKGSYGTVVKAKWRNKFVAVKYMEVISEQAFTAEVSHLSRVAHPNIIELYGACTEKPHVCLVMEYADGGSLHKVLHCRPRPVYTAAHAMSWARQCAEGVAYLHDMTPRPMIHRDLKPPNLLLVRNGTVLKICDFGTVTDKSTLMTNNKGSAAWMAPEVFEGSSYTEKCDVFSWGIILWEVIAREQPFKHIDTSYAIMWRVHQGSRPPLIDHCPKPIEQLMIRCWDKDPISRPSMKEVVSVMNELCKLFTGENEEIGGEFLPEDEEESYGMEYPIESNVSESMENGIDTTSSHGTITNKNTVQRILDMPRDSPLRNVAADVLQPLHIEVNPFDQPMELGNGALYTANSQGTEGLTVTKCTNAPAMDSVSSINSSITFNSIPAAGPGIAVLQHDPTRGMINVPHRPLGCRENGASAEEEVMEEGDVKEMRQGIDGGGRGGDQQRCSTKQNEAALGDTLYSILDPNLRPLTPVPNNPLSEQIHNEHKLLVQKYFEIETQIVTSMAQREMLQNNMLPEELQLKKAYIKRLEEREALLKFKANLQKQLNEKNRQQQARQQPMQHPPPLLRQESDSEWVIIQPTTDSRPKTDSRN</sequence>
<evidence type="ECO:0000313" key="18">
    <source>
        <dbReference type="Proteomes" id="UP000075885"/>
    </source>
</evidence>
<evidence type="ECO:0000256" key="4">
    <source>
        <dbReference type="ARBA" id="ARBA00017660"/>
    </source>
</evidence>
<feature type="region of interest" description="Disordered" evidence="15">
    <location>
        <begin position="574"/>
        <end position="619"/>
    </location>
</feature>
<evidence type="ECO:0000256" key="13">
    <source>
        <dbReference type="ARBA" id="ARBA00048329"/>
    </source>
</evidence>
<evidence type="ECO:0000256" key="6">
    <source>
        <dbReference type="ARBA" id="ARBA00022679"/>
    </source>
</evidence>
<keyword evidence="7" id="KW-0479">Metal-binding</keyword>
<keyword evidence="6" id="KW-0808">Transferase</keyword>
<dbReference type="PRINTS" id="PR00109">
    <property type="entry name" value="TYRKINASE"/>
</dbReference>
<dbReference type="AlphaFoldDB" id="A0A182P6L5"/>
<proteinExistence type="inferred from homology"/>
<dbReference type="InterPro" id="IPR000719">
    <property type="entry name" value="Prot_kinase_dom"/>
</dbReference>
<dbReference type="EC" id="2.7.11.25" evidence="3"/>
<dbReference type="GO" id="GO:0007254">
    <property type="term" value="P:JNK cascade"/>
    <property type="evidence" value="ECO:0007669"/>
    <property type="project" value="TreeGrafter"/>
</dbReference>
<dbReference type="InterPro" id="IPR001245">
    <property type="entry name" value="Ser-Thr/Tyr_kinase_cat_dom"/>
</dbReference>
<evidence type="ECO:0000256" key="8">
    <source>
        <dbReference type="ARBA" id="ARBA00022741"/>
    </source>
</evidence>
<evidence type="ECO:0000256" key="3">
    <source>
        <dbReference type="ARBA" id="ARBA00012406"/>
    </source>
</evidence>
<evidence type="ECO:0000256" key="9">
    <source>
        <dbReference type="ARBA" id="ARBA00022777"/>
    </source>
</evidence>
<dbReference type="GO" id="GO:0043123">
    <property type="term" value="P:positive regulation of canonical NF-kappaB signal transduction"/>
    <property type="evidence" value="ECO:0007669"/>
    <property type="project" value="TreeGrafter"/>
</dbReference>
<name>A0A182P6L5_9DIPT</name>
<keyword evidence="5" id="KW-0723">Serine/threonine-protein kinase</keyword>
<dbReference type="PROSITE" id="PS00108">
    <property type="entry name" value="PROTEIN_KINASE_ST"/>
    <property type="match status" value="1"/>
</dbReference>
<evidence type="ECO:0000256" key="7">
    <source>
        <dbReference type="ARBA" id="ARBA00022723"/>
    </source>
</evidence>
<dbReference type="VEuPathDB" id="VectorBase:AEPI002563"/>
<dbReference type="PROSITE" id="PS00107">
    <property type="entry name" value="PROTEIN_KINASE_ATP"/>
    <property type="match status" value="1"/>
</dbReference>
<feature type="binding site" evidence="14">
    <location>
        <position position="51"/>
    </location>
    <ligand>
        <name>ATP</name>
        <dbReference type="ChEBI" id="CHEBI:30616"/>
    </ligand>
</feature>
<dbReference type="Proteomes" id="UP000075885">
    <property type="component" value="Unassembled WGS sequence"/>
</dbReference>
<dbReference type="GO" id="GO:0046872">
    <property type="term" value="F:metal ion binding"/>
    <property type="evidence" value="ECO:0007669"/>
    <property type="project" value="UniProtKB-KW"/>
</dbReference>
<evidence type="ECO:0000256" key="15">
    <source>
        <dbReference type="SAM" id="MobiDB-lite"/>
    </source>
</evidence>
<evidence type="ECO:0000259" key="16">
    <source>
        <dbReference type="PROSITE" id="PS50011"/>
    </source>
</evidence>
<protein>
    <recommendedName>
        <fullName evidence="4">Mitogen-activated protein kinase kinase kinase 7</fullName>
        <ecNumber evidence="3">2.7.11.25</ecNumber>
    </recommendedName>
</protein>
<dbReference type="GO" id="GO:0005524">
    <property type="term" value="F:ATP binding"/>
    <property type="evidence" value="ECO:0007669"/>
    <property type="project" value="UniProtKB-UniRule"/>
</dbReference>
<dbReference type="Gene3D" id="3.30.200.20">
    <property type="entry name" value="Phosphorylase Kinase, domain 1"/>
    <property type="match status" value="1"/>
</dbReference>